<name>A0A8H5T5U5_FUSCI</name>
<organism evidence="1 2">
    <name type="scientific">Fusarium circinatum</name>
    <name type="common">Pitch canker fungus</name>
    <name type="synonym">Gibberella circinata</name>
    <dbReference type="NCBI Taxonomy" id="48490"/>
    <lineage>
        <taxon>Eukaryota</taxon>
        <taxon>Fungi</taxon>
        <taxon>Dikarya</taxon>
        <taxon>Ascomycota</taxon>
        <taxon>Pezizomycotina</taxon>
        <taxon>Sordariomycetes</taxon>
        <taxon>Hypocreomycetidae</taxon>
        <taxon>Hypocreales</taxon>
        <taxon>Nectriaceae</taxon>
        <taxon>Fusarium</taxon>
        <taxon>Fusarium fujikuroi species complex</taxon>
    </lineage>
</organism>
<dbReference type="InterPro" id="IPR038718">
    <property type="entry name" value="SNF2-like_sf"/>
</dbReference>
<reference evidence="1 2" key="2">
    <citation type="submission" date="2020-05" db="EMBL/GenBank/DDBJ databases">
        <title>Identification and distribution of gene clusters putatively required for synthesis of sphingolipid metabolism inhibitors in phylogenetically diverse species of the filamentous fungus Fusarium.</title>
        <authorList>
            <person name="Kim H.-S."/>
            <person name="Busman M."/>
            <person name="Brown D.W."/>
            <person name="Divon H."/>
            <person name="Uhlig S."/>
            <person name="Proctor R.H."/>
        </authorList>
    </citation>
    <scope>NUCLEOTIDE SEQUENCE [LARGE SCALE GENOMIC DNA]</scope>
    <source>
        <strain evidence="1 2">NRRL 25331</strain>
    </source>
</reference>
<protein>
    <submittedName>
        <fullName evidence="1">Uncharacterized protein</fullName>
    </submittedName>
</protein>
<accession>A0A8H5T5U5</accession>
<reference evidence="2" key="1">
    <citation type="journal article" date="2020" name="BMC Genomics">
        <title>Correction to: Identification and distribution of gene clusters required for synthesis of sphingolipid metabolism inhibitors in diverse species of the filamentous fungus Fusarium.</title>
        <authorList>
            <person name="Kim H.S."/>
            <person name="Lohmar J.M."/>
            <person name="Busman M."/>
            <person name="Brown D.W."/>
            <person name="Naumann T.A."/>
            <person name="Divon H.H."/>
            <person name="Lysoe E."/>
            <person name="Uhlig S."/>
            <person name="Proctor R.H."/>
        </authorList>
    </citation>
    <scope>NUCLEOTIDE SEQUENCE [LARGE SCALE GENOMIC DNA]</scope>
    <source>
        <strain evidence="2">NRRL 25331</strain>
    </source>
</reference>
<evidence type="ECO:0000313" key="2">
    <source>
        <dbReference type="Proteomes" id="UP000572754"/>
    </source>
</evidence>
<dbReference type="AlphaFoldDB" id="A0A8H5T5U5"/>
<proteinExistence type="predicted"/>
<evidence type="ECO:0000313" key="1">
    <source>
        <dbReference type="EMBL" id="KAF5662767.1"/>
    </source>
</evidence>
<comment type="caution">
    <text evidence="1">The sequence shown here is derived from an EMBL/GenBank/DDBJ whole genome shotgun (WGS) entry which is preliminary data.</text>
</comment>
<sequence>MAWTIPAPTPIQDEREVAAVILCSMQDQGAPPPRTSHFKEVFERMVNVFVLQKRPSHGFVDGPKQQTWAYYNSQIKKEAPHISKARLQGNLGPLLLSEKSEDTALGQQRDRVIKLLKLLDKFKNRIKLDRLTDDKYVIHTTSFHPFHYDPDNTLIGIGASSTPADPVNIPDTWGNTPFVPLKEQLEAEKAKASSARQGEKGYNIAIEDFEIRLHGACRQETTSFLKRLSSLPSVPWVFPYIKRGPLWDWNKVSVLVEAICRHKATKLLHLKLLRDFRWGLIILDESQYCRREAGAYANMLKLVQADRLLFVTGTPIGGSLRD</sequence>
<keyword evidence="2" id="KW-1185">Reference proteome</keyword>
<dbReference type="Proteomes" id="UP000572754">
    <property type="component" value="Unassembled WGS sequence"/>
</dbReference>
<dbReference type="Gene3D" id="3.40.50.10810">
    <property type="entry name" value="Tandem AAA-ATPase domain"/>
    <property type="match status" value="1"/>
</dbReference>
<gene>
    <name evidence="1" type="ORF">FCIRC_11401</name>
</gene>
<dbReference type="EMBL" id="JAAQPE010000447">
    <property type="protein sequence ID" value="KAF5662767.1"/>
    <property type="molecule type" value="Genomic_DNA"/>
</dbReference>
<dbReference type="SUPFAM" id="SSF52540">
    <property type="entry name" value="P-loop containing nucleoside triphosphate hydrolases"/>
    <property type="match status" value="1"/>
</dbReference>
<dbReference type="InterPro" id="IPR027417">
    <property type="entry name" value="P-loop_NTPase"/>
</dbReference>